<keyword evidence="3" id="KW-1185">Reference proteome</keyword>
<keyword evidence="1" id="KW-0472">Membrane</keyword>
<organism evidence="2 3">
    <name type="scientific">Exophiala viscosa</name>
    <dbReference type="NCBI Taxonomy" id="2486360"/>
    <lineage>
        <taxon>Eukaryota</taxon>
        <taxon>Fungi</taxon>
        <taxon>Dikarya</taxon>
        <taxon>Ascomycota</taxon>
        <taxon>Pezizomycotina</taxon>
        <taxon>Eurotiomycetes</taxon>
        <taxon>Chaetothyriomycetidae</taxon>
        <taxon>Chaetothyriales</taxon>
        <taxon>Herpotrichiellaceae</taxon>
        <taxon>Exophiala</taxon>
    </lineage>
</organism>
<dbReference type="Proteomes" id="UP001203852">
    <property type="component" value="Unassembled WGS sequence"/>
</dbReference>
<keyword evidence="1" id="KW-1133">Transmembrane helix</keyword>
<proteinExistence type="predicted"/>
<reference evidence="2" key="1">
    <citation type="journal article" date="2022" name="bioRxiv">
        <title>Deciphering the potential niche of two novel black yeast fungi from a biological soil crust based on their genomes, phenotypes, and melanin regulation.</title>
        <authorList>
            <consortium name="DOE Joint Genome Institute"/>
            <person name="Carr E.C."/>
            <person name="Barton Q."/>
            <person name="Grambo S."/>
            <person name="Sullivan M."/>
            <person name="Renfro C.M."/>
            <person name="Kuo A."/>
            <person name="Pangilinan J."/>
            <person name="Lipzen A."/>
            <person name="Keymanesh K."/>
            <person name="Savage E."/>
            <person name="Barry K."/>
            <person name="Grigoriev I.V."/>
            <person name="Riekhof W.R."/>
            <person name="Harris S.S."/>
        </authorList>
    </citation>
    <scope>NUCLEOTIDE SEQUENCE</scope>
    <source>
        <strain evidence="2">JF 03-4F</strain>
    </source>
</reference>
<gene>
    <name evidence="2" type="ORF">EDD36DRAFT_462934</name>
</gene>
<feature type="transmembrane region" description="Helical" evidence="1">
    <location>
        <begin position="226"/>
        <end position="244"/>
    </location>
</feature>
<evidence type="ECO:0000313" key="3">
    <source>
        <dbReference type="Proteomes" id="UP001203852"/>
    </source>
</evidence>
<feature type="transmembrane region" description="Helical" evidence="1">
    <location>
        <begin position="295"/>
        <end position="316"/>
    </location>
</feature>
<feature type="transmembrane region" description="Helical" evidence="1">
    <location>
        <begin position="256"/>
        <end position="275"/>
    </location>
</feature>
<protein>
    <submittedName>
        <fullName evidence="2">Uncharacterized protein</fullName>
    </submittedName>
</protein>
<evidence type="ECO:0000256" key="1">
    <source>
        <dbReference type="SAM" id="Phobius"/>
    </source>
</evidence>
<accession>A0AAN6E023</accession>
<name>A0AAN6E023_9EURO</name>
<sequence>MDTQLDSGEVPLESFPYPQNDEFYAREIYTQLDGMQDEIRLVRVLPGNPEAPILCELVQNLSLRSLQHERPELTNDIRFENFGREVFRSRGKNPDGTEVYLADLGHEDCLQQGYSENKAISPLGDEYYALSYAAGDLQNIEPITLAGVVFNIYSILNHITTQHRNTIRDTSLLKENMADENPQDPAEYTALMIVPPVVTQPVTQPPAVEPKWPERLTLSPYILKKIHLVLIVLPPILTAFFLTFSHEIICRAEAGTLISTAILSGAVAHIFNWGFASLVEEHVQDPLKMEVTKRIVNVIWAYCCGLSLTALFQYLYESD</sequence>
<comment type="caution">
    <text evidence="2">The sequence shown here is derived from an EMBL/GenBank/DDBJ whole genome shotgun (WGS) entry which is preliminary data.</text>
</comment>
<dbReference type="EMBL" id="MU404352">
    <property type="protein sequence ID" value="KAI1615421.1"/>
    <property type="molecule type" value="Genomic_DNA"/>
</dbReference>
<evidence type="ECO:0000313" key="2">
    <source>
        <dbReference type="EMBL" id="KAI1615421.1"/>
    </source>
</evidence>
<dbReference type="AlphaFoldDB" id="A0AAN6E023"/>
<keyword evidence="1" id="KW-0812">Transmembrane</keyword>